<sequence length="509" mass="57749">MANLPPRPESPPRDRDDRRLESDRYSARSTISPSRPRERVASRDRSYVPPRDFDTYRPPPFDNRRDDGFRRNEPVRRSDYDLRFDRDRHPGGRNERDRPRYSRPGADYDRDRRPYDMDRDYDRRRGSPRRRSRSPPRRRASPPPYYRDRRSRSPFRSSSPRKPLKLGNHLIAASPRPHSPYDRGTQRRSRYTPQSREGSPSPTRAAAAPVRSGSNGASISRPPESEPVRPKIEPSANTLGTKSQQPVEPISDSQSISHPPPPSESHSHLSQVASNATVQRKDVKSEQLDGQPLEIKCESPRVTDEPTAGSKRELSPSPLRQPRFMNNSTMRGGQPRRWMSRSPPRGPRINTKNANFHPSNPHPSSVHPPHMHPTTASHYPTGPRMGRRIYPPNTSAPSSKLSPQPAIKATSPLLLNEIKLPIIPSYEPKPSLTADLEQELTRLQAHRAHIASDYLQHEKGARRALHELDMATVDLRAAEGRRKIADMQLEKAKTGSLGIDGQPIETPVV</sequence>
<feature type="region of interest" description="Disordered" evidence="1">
    <location>
        <begin position="1"/>
        <end position="405"/>
    </location>
</feature>
<evidence type="ECO:0000256" key="1">
    <source>
        <dbReference type="SAM" id="MobiDB-lite"/>
    </source>
</evidence>
<proteinExistence type="predicted"/>
<feature type="compositionally biased region" description="Basic and acidic residues" evidence="1">
    <location>
        <begin position="10"/>
        <end position="26"/>
    </location>
</feature>
<feature type="compositionally biased region" description="Basic residues" evidence="1">
    <location>
        <begin position="126"/>
        <end position="140"/>
    </location>
</feature>
<dbReference type="EMBL" id="KN838552">
    <property type="protein sequence ID" value="KIK06616.1"/>
    <property type="molecule type" value="Genomic_DNA"/>
</dbReference>
<name>A0A0C9XN85_9AGAR</name>
<feature type="compositionally biased region" description="Basic and acidic residues" evidence="1">
    <location>
        <begin position="35"/>
        <end position="55"/>
    </location>
</feature>
<dbReference type="AlphaFoldDB" id="A0A0C9XN85"/>
<feature type="compositionally biased region" description="Polar residues" evidence="1">
    <location>
        <begin position="191"/>
        <end position="202"/>
    </location>
</feature>
<feature type="compositionally biased region" description="Polar residues" evidence="1">
    <location>
        <begin position="235"/>
        <end position="246"/>
    </location>
</feature>
<protein>
    <submittedName>
        <fullName evidence="2">Uncharacterized protein</fullName>
    </submittedName>
</protein>
<organism evidence="2 3">
    <name type="scientific">Laccaria amethystina LaAM-08-1</name>
    <dbReference type="NCBI Taxonomy" id="1095629"/>
    <lineage>
        <taxon>Eukaryota</taxon>
        <taxon>Fungi</taxon>
        <taxon>Dikarya</taxon>
        <taxon>Basidiomycota</taxon>
        <taxon>Agaricomycotina</taxon>
        <taxon>Agaricomycetes</taxon>
        <taxon>Agaricomycetidae</taxon>
        <taxon>Agaricales</taxon>
        <taxon>Agaricineae</taxon>
        <taxon>Hydnangiaceae</taxon>
        <taxon>Laccaria</taxon>
    </lineage>
</organism>
<feature type="compositionally biased region" description="Polar residues" evidence="1">
    <location>
        <begin position="392"/>
        <end position="402"/>
    </location>
</feature>
<gene>
    <name evidence="2" type="ORF">K443DRAFT_674276</name>
</gene>
<dbReference type="STRING" id="1095629.A0A0C9XN85"/>
<reference evidence="2 3" key="1">
    <citation type="submission" date="2014-04" db="EMBL/GenBank/DDBJ databases">
        <authorList>
            <consortium name="DOE Joint Genome Institute"/>
            <person name="Kuo A."/>
            <person name="Kohler A."/>
            <person name="Nagy L.G."/>
            <person name="Floudas D."/>
            <person name="Copeland A."/>
            <person name="Barry K.W."/>
            <person name="Cichocki N."/>
            <person name="Veneault-Fourrey C."/>
            <person name="LaButti K."/>
            <person name="Lindquist E.A."/>
            <person name="Lipzen A."/>
            <person name="Lundell T."/>
            <person name="Morin E."/>
            <person name="Murat C."/>
            <person name="Sun H."/>
            <person name="Tunlid A."/>
            <person name="Henrissat B."/>
            <person name="Grigoriev I.V."/>
            <person name="Hibbett D.S."/>
            <person name="Martin F."/>
            <person name="Nordberg H.P."/>
            <person name="Cantor M.N."/>
            <person name="Hua S.X."/>
        </authorList>
    </citation>
    <scope>NUCLEOTIDE SEQUENCE [LARGE SCALE GENOMIC DNA]</scope>
    <source>
        <strain evidence="2 3">LaAM-08-1</strain>
    </source>
</reference>
<dbReference type="Proteomes" id="UP000054477">
    <property type="component" value="Unassembled WGS sequence"/>
</dbReference>
<dbReference type="HOGENOM" id="CLU_498788_0_0_1"/>
<feature type="compositionally biased region" description="Basic and acidic residues" evidence="1">
    <location>
        <begin position="223"/>
        <end position="232"/>
    </location>
</feature>
<feature type="compositionally biased region" description="Low complexity" evidence="1">
    <location>
        <begin position="357"/>
        <end position="368"/>
    </location>
</feature>
<reference evidence="3" key="2">
    <citation type="submission" date="2015-01" db="EMBL/GenBank/DDBJ databases">
        <title>Evolutionary Origins and Diversification of the Mycorrhizal Mutualists.</title>
        <authorList>
            <consortium name="DOE Joint Genome Institute"/>
            <consortium name="Mycorrhizal Genomics Consortium"/>
            <person name="Kohler A."/>
            <person name="Kuo A."/>
            <person name="Nagy L.G."/>
            <person name="Floudas D."/>
            <person name="Copeland A."/>
            <person name="Barry K.W."/>
            <person name="Cichocki N."/>
            <person name="Veneault-Fourrey C."/>
            <person name="LaButti K."/>
            <person name="Lindquist E.A."/>
            <person name="Lipzen A."/>
            <person name="Lundell T."/>
            <person name="Morin E."/>
            <person name="Murat C."/>
            <person name="Riley R."/>
            <person name="Ohm R."/>
            <person name="Sun H."/>
            <person name="Tunlid A."/>
            <person name="Henrissat B."/>
            <person name="Grigoriev I.V."/>
            <person name="Hibbett D.S."/>
            <person name="Martin F."/>
        </authorList>
    </citation>
    <scope>NUCLEOTIDE SEQUENCE [LARGE SCALE GENOMIC DNA]</scope>
    <source>
        <strain evidence="3">LaAM-08-1</strain>
    </source>
</reference>
<keyword evidence="3" id="KW-1185">Reference proteome</keyword>
<evidence type="ECO:0000313" key="2">
    <source>
        <dbReference type="EMBL" id="KIK06616.1"/>
    </source>
</evidence>
<feature type="compositionally biased region" description="Basic and acidic residues" evidence="1">
    <location>
        <begin position="62"/>
        <end position="125"/>
    </location>
</feature>
<accession>A0A0C9XN85</accession>
<evidence type="ECO:0000313" key="3">
    <source>
        <dbReference type="Proteomes" id="UP000054477"/>
    </source>
</evidence>
<feature type="compositionally biased region" description="Basic and acidic residues" evidence="1">
    <location>
        <begin position="295"/>
        <end position="314"/>
    </location>
</feature>
<dbReference type="OrthoDB" id="3269397at2759"/>